<dbReference type="SUPFAM" id="SSF53474">
    <property type="entry name" value="alpha/beta-Hydrolases"/>
    <property type="match status" value="1"/>
</dbReference>
<dbReference type="RefSeq" id="WP_075977262.1">
    <property type="nucleotide sequence ID" value="NZ_MKQR01000026.1"/>
</dbReference>
<evidence type="ECO:0000259" key="1">
    <source>
        <dbReference type="Pfam" id="PF12740"/>
    </source>
</evidence>
<proteinExistence type="predicted"/>
<comment type="caution">
    <text evidence="2">The sequence shown here is derived from an EMBL/GenBank/DDBJ whole genome shotgun (WGS) entry which is preliminary data.</text>
</comment>
<dbReference type="PANTHER" id="PTHR33428">
    <property type="entry name" value="CHLOROPHYLLASE-2, CHLOROPLASTIC"/>
    <property type="match status" value="1"/>
</dbReference>
<reference evidence="2 3" key="1">
    <citation type="submission" date="2016-10" db="EMBL/GenBank/DDBJ databases">
        <title>The Draft Genome Sequence of Actinokineospora bangkokensis 44EHWT reveals the biosynthetic pathway of antifungal compounds Thailandins with unusual extender unit butylmalonyl-CoA.</title>
        <authorList>
            <person name="Greule A."/>
            <person name="Intra B."/>
            <person name="Flemming S."/>
            <person name="Rommel M.G."/>
            <person name="Panbangred W."/>
            <person name="Bechthold A."/>
        </authorList>
    </citation>
    <scope>NUCLEOTIDE SEQUENCE [LARGE SCALE GENOMIC DNA]</scope>
    <source>
        <strain evidence="2 3">44EHW</strain>
    </source>
</reference>
<protein>
    <submittedName>
        <fullName evidence="2">Alpha/beta hydrolase</fullName>
    </submittedName>
</protein>
<dbReference type="GO" id="GO:0016787">
    <property type="term" value="F:hydrolase activity"/>
    <property type="evidence" value="ECO:0007669"/>
    <property type="project" value="UniProtKB-KW"/>
</dbReference>
<keyword evidence="2" id="KW-0378">Hydrolase</keyword>
<dbReference type="InterPro" id="IPR041127">
    <property type="entry name" value="PET_hydrolase/cutinase-like"/>
</dbReference>
<dbReference type="Proteomes" id="UP000186040">
    <property type="component" value="Unassembled WGS sequence"/>
</dbReference>
<accession>A0A1Q9LEX4</accession>
<dbReference type="Pfam" id="PF12740">
    <property type="entry name" value="PETase"/>
    <property type="match status" value="1"/>
</dbReference>
<dbReference type="InterPro" id="IPR029058">
    <property type="entry name" value="AB_hydrolase_fold"/>
</dbReference>
<dbReference type="EMBL" id="MKQR01000026">
    <property type="protein sequence ID" value="OLR90591.1"/>
    <property type="molecule type" value="Genomic_DNA"/>
</dbReference>
<dbReference type="PANTHER" id="PTHR33428:SF14">
    <property type="entry name" value="CARBOXYLESTERASE TYPE B DOMAIN-CONTAINING PROTEIN"/>
    <property type="match status" value="1"/>
</dbReference>
<dbReference type="Gene3D" id="3.40.50.1820">
    <property type="entry name" value="alpha/beta hydrolase"/>
    <property type="match status" value="1"/>
</dbReference>
<gene>
    <name evidence="2" type="ORF">BJP25_28670</name>
</gene>
<evidence type="ECO:0000313" key="3">
    <source>
        <dbReference type="Proteomes" id="UP000186040"/>
    </source>
</evidence>
<dbReference type="OrthoDB" id="4772420at2"/>
<keyword evidence="3" id="KW-1185">Reference proteome</keyword>
<name>A0A1Q9LEX4_9PSEU</name>
<dbReference type="STRING" id="1193682.BJP25_28670"/>
<sequence length="272" mass="27642">MARKAKALLDELSRPGPHRVLRGDLALVGMPGVVCTPAAGLGLPAVAFGHGWLQPPHRYHGLLRHLASWGIVAAAPGTHVGPLGSHRLLAADLSTALDVCVGVRLGEGDISVDPGKLGLAGHSTGGGSAVLAAAADDRVKAVATLAAAQTRPFATEAATGCTAPSIHLAAGKDVVAPPVGHAEAIARAWAGPARVWTLPKAGHMGFTEGKHWSGLLVSGGSEGTTRRVARSLLTAFFLAELAGQRHYAALLDNPVKGAQLSYDSEAELAPSA</sequence>
<dbReference type="AlphaFoldDB" id="A0A1Q9LEX4"/>
<evidence type="ECO:0000313" key="2">
    <source>
        <dbReference type="EMBL" id="OLR90591.1"/>
    </source>
</evidence>
<organism evidence="2 3">
    <name type="scientific">Actinokineospora bangkokensis</name>
    <dbReference type="NCBI Taxonomy" id="1193682"/>
    <lineage>
        <taxon>Bacteria</taxon>
        <taxon>Bacillati</taxon>
        <taxon>Actinomycetota</taxon>
        <taxon>Actinomycetes</taxon>
        <taxon>Pseudonocardiales</taxon>
        <taxon>Pseudonocardiaceae</taxon>
        <taxon>Actinokineospora</taxon>
    </lineage>
</organism>
<feature type="domain" description="PET hydrolase/cutinase-like" evidence="1">
    <location>
        <begin position="94"/>
        <end position="184"/>
    </location>
</feature>